<dbReference type="GO" id="GO:0005615">
    <property type="term" value="C:extracellular space"/>
    <property type="evidence" value="ECO:0007669"/>
    <property type="project" value="TreeGrafter"/>
</dbReference>
<dbReference type="FunFam" id="2.30.180.10:FF:000032">
    <property type="entry name" value="Fasciclin domain-containing protein, putative"/>
    <property type="match status" value="1"/>
</dbReference>
<dbReference type="PROSITE" id="PS51257">
    <property type="entry name" value="PROKAR_LIPOPROTEIN"/>
    <property type="match status" value="1"/>
</dbReference>
<name>A0A369A234_9FLAO</name>
<evidence type="ECO:0000313" key="2">
    <source>
        <dbReference type="EMBL" id="RCX03251.1"/>
    </source>
</evidence>
<reference evidence="2 3" key="1">
    <citation type="submission" date="2018-07" db="EMBL/GenBank/DDBJ databases">
        <title>Genomic Encyclopedia of Type Strains, Phase IV (KMG-IV): sequencing the most valuable type-strain genomes for metagenomic binning, comparative biology and taxonomic classification.</title>
        <authorList>
            <person name="Goeker M."/>
        </authorList>
    </citation>
    <scope>NUCLEOTIDE SEQUENCE [LARGE SCALE GENOMIC DNA]</scope>
    <source>
        <strain evidence="2 3">DSM 21410</strain>
    </source>
</reference>
<evidence type="ECO:0000259" key="1">
    <source>
        <dbReference type="PROSITE" id="PS50213"/>
    </source>
</evidence>
<evidence type="ECO:0000313" key="3">
    <source>
        <dbReference type="Proteomes" id="UP000253517"/>
    </source>
</evidence>
<dbReference type="PANTHER" id="PTHR10900:SF77">
    <property type="entry name" value="FI19380P1"/>
    <property type="match status" value="1"/>
</dbReference>
<gene>
    <name evidence="2" type="ORF">DES35_103133</name>
</gene>
<dbReference type="Gene3D" id="2.30.180.10">
    <property type="entry name" value="FAS1 domain"/>
    <property type="match status" value="1"/>
</dbReference>
<protein>
    <submittedName>
        <fullName evidence="2">Putative surface protein with fasciclin (FAS1) repeats</fullName>
    </submittedName>
</protein>
<dbReference type="AlphaFoldDB" id="A0A369A234"/>
<dbReference type="Pfam" id="PF02469">
    <property type="entry name" value="Fasciclin"/>
    <property type="match status" value="1"/>
</dbReference>
<sequence length="179" mass="18975">MKKVLFNVCTWMLAGAMLVSCRKDDDNKDNEQPQQQNIVQIAQANADFSILVQALTRSDLSVNYAQVLSGEGPFTVFAPNNAAFTALLTELGVSSLNDIPAPVLEAVLTYHVVAGRVTSNMLTNGQVVTTLNGGTFTVNTQGGVTITDANERTATVIQADITASNGVIHAIDKVILPAL</sequence>
<organism evidence="2 3">
    <name type="scientific">Schleiferia thermophila</name>
    <dbReference type="NCBI Taxonomy" id="884107"/>
    <lineage>
        <taxon>Bacteria</taxon>
        <taxon>Pseudomonadati</taxon>
        <taxon>Bacteroidota</taxon>
        <taxon>Flavobacteriia</taxon>
        <taxon>Flavobacteriales</taxon>
        <taxon>Schleiferiaceae</taxon>
        <taxon>Schleiferia</taxon>
    </lineage>
</organism>
<accession>A0A369A234</accession>
<comment type="caution">
    <text evidence="2">The sequence shown here is derived from an EMBL/GenBank/DDBJ whole genome shotgun (WGS) entry which is preliminary data.</text>
</comment>
<dbReference type="Proteomes" id="UP000253517">
    <property type="component" value="Unassembled WGS sequence"/>
</dbReference>
<dbReference type="SMART" id="SM00554">
    <property type="entry name" value="FAS1"/>
    <property type="match status" value="1"/>
</dbReference>
<dbReference type="InterPro" id="IPR036378">
    <property type="entry name" value="FAS1_dom_sf"/>
</dbReference>
<dbReference type="RefSeq" id="WP_114366309.1">
    <property type="nucleotide sequence ID" value="NZ_BHZF01000003.1"/>
</dbReference>
<keyword evidence="3" id="KW-1185">Reference proteome</keyword>
<feature type="domain" description="FAS1" evidence="1">
    <location>
        <begin position="35"/>
        <end position="175"/>
    </location>
</feature>
<dbReference type="SUPFAM" id="SSF82153">
    <property type="entry name" value="FAS1 domain"/>
    <property type="match status" value="1"/>
</dbReference>
<dbReference type="InterPro" id="IPR000782">
    <property type="entry name" value="FAS1_domain"/>
</dbReference>
<dbReference type="PROSITE" id="PS50213">
    <property type="entry name" value="FAS1"/>
    <property type="match status" value="1"/>
</dbReference>
<dbReference type="InterPro" id="IPR050904">
    <property type="entry name" value="Adhesion/Biosynth-related"/>
</dbReference>
<proteinExistence type="predicted"/>
<dbReference type="EMBL" id="QPJS01000003">
    <property type="protein sequence ID" value="RCX03251.1"/>
    <property type="molecule type" value="Genomic_DNA"/>
</dbReference>
<dbReference type="PANTHER" id="PTHR10900">
    <property type="entry name" value="PERIOSTIN-RELATED"/>
    <property type="match status" value="1"/>
</dbReference>